<dbReference type="PROSITE" id="PS50835">
    <property type="entry name" value="IG_LIKE"/>
    <property type="match status" value="2"/>
</dbReference>
<dbReference type="PANTHER" id="PTHR47633:SF3">
    <property type="entry name" value="STRIATED MUSCLE PREFERENTIALLY EXPRESSED PROTEIN KINASE"/>
    <property type="match status" value="1"/>
</dbReference>
<reference evidence="3" key="2">
    <citation type="submission" date="2025-09" db="UniProtKB">
        <authorList>
            <consortium name="Ensembl"/>
        </authorList>
    </citation>
    <scope>IDENTIFICATION</scope>
</reference>
<evidence type="ECO:0000259" key="2">
    <source>
        <dbReference type="PROSITE" id="PS50835"/>
    </source>
</evidence>
<dbReference type="InterPro" id="IPR013783">
    <property type="entry name" value="Ig-like_fold"/>
</dbReference>
<reference evidence="3" key="1">
    <citation type="submission" date="2025-08" db="UniProtKB">
        <authorList>
            <consortium name="Ensembl"/>
        </authorList>
    </citation>
    <scope>IDENTIFICATION</scope>
</reference>
<dbReference type="AlphaFoldDB" id="A0A8D0DYH0"/>
<dbReference type="SMART" id="SM00408">
    <property type="entry name" value="IGc2"/>
    <property type="match status" value="2"/>
</dbReference>
<accession>A0A8D0DYH0</accession>
<dbReference type="CDD" id="cd00096">
    <property type="entry name" value="Ig"/>
    <property type="match status" value="1"/>
</dbReference>
<dbReference type="SUPFAM" id="SSF48726">
    <property type="entry name" value="Immunoglobulin"/>
    <property type="match status" value="2"/>
</dbReference>
<dbReference type="InterPro" id="IPR007110">
    <property type="entry name" value="Ig-like_dom"/>
</dbReference>
<dbReference type="Ensembl" id="ENSSMRT00000027544.1">
    <property type="protein sequence ID" value="ENSSMRP00000023518.1"/>
    <property type="gene ID" value="ENSSMRG00000018250.1"/>
</dbReference>
<evidence type="ECO:0000313" key="4">
    <source>
        <dbReference type="Proteomes" id="UP000694421"/>
    </source>
</evidence>
<name>A0A8D0DYH0_SALMN</name>
<feature type="domain" description="Ig-like" evidence="2">
    <location>
        <begin position="35"/>
        <end position="112"/>
    </location>
</feature>
<dbReference type="Pfam" id="PF07679">
    <property type="entry name" value="I-set"/>
    <property type="match status" value="2"/>
</dbReference>
<evidence type="ECO:0000313" key="3">
    <source>
        <dbReference type="Ensembl" id="ENSSMRP00000023518.1"/>
    </source>
</evidence>
<sequence>MLNHSLFLLHTSCKFLVAAMIFLILGSIHTVSIDVTEGDPATLQCRFSGTKDITAKWFRDGKELTLGPKYKISVTDTVSMLKIVSTEKKDSGEYTFEVSNDVGSSSYESNIFLFGLSWVDLIIPPKFTKKLKKMDSIKGSFVHLECIVSGSHPISIQWYKDGREITASEKYKYSFHDNLAFLEVNQLEGADSGSYTCEATNKAGSNQCSAHLTVKGLDILSFLGQHFALIFSVKFLAHFQLLTGVYAMRILYHLMLTTWSCQTLQTILAA</sequence>
<protein>
    <recommendedName>
        <fullName evidence="2">Ig-like domain-containing protein</fullName>
    </recommendedName>
</protein>
<feature type="domain" description="Ig-like" evidence="2">
    <location>
        <begin position="125"/>
        <end position="213"/>
    </location>
</feature>
<proteinExistence type="predicted"/>
<evidence type="ECO:0000256" key="1">
    <source>
        <dbReference type="ARBA" id="ARBA00023157"/>
    </source>
</evidence>
<dbReference type="InterPro" id="IPR013098">
    <property type="entry name" value="Ig_I-set"/>
</dbReference>
<dbReference type="Gene3D" id="2.60.40.10">
    <property type="entry name" value="Immunoglobulins"/>
    <property type="match status" value="2"/>
</dbReference>
<keyword evidence="4" id="KW-1185">Reference proteome</keyword>
<dbReference type="InterPro" id="IPR003598">
    <property type="entry name" value="Ig_sub2"/>
</dbReference>
<dbReference type="PANTHER" id="PTHR47633">
    <property type="entry name" value="IMMUNOGLOBULIN"/>
    <property type="match status" value="1"/>
</dbReference>
<organism evidence="3 4">
    <name type="scientific">Salvator merianae</name>
    <name type="common">Argentine black and white tegu</name>
    <name type="synonym">Tupinambis merianae</name>
    <dbReference type="NCBI Taxonomy" id="96440"/>
    <lineage>
        <taxon>Eukaryota</taxon>
        <taxon>Metazoa</taxon>
        <taxon>Chordata</taxon>
        <taxon>Craniata</taxon>
        <taxon>Vertebrata</taxon>
        <taxon>Euteleostomi</taxon>
        <taxon>Lepidosauria</taxon>
        <taxon>Squamata</taxon>
        <taxon>Bifurcata</taxon>
        <taxon>Unidentata</taxon>
        <taxon>Episquamata</taxon>
        <taxon>Laterata</taxon>
        <taxon>Teiioidea</taxon>
        <taxon>Teiidae</taxon>
        <taxon>Salvator</taxon>
    </lineage>
</organism>
<dbReference type="SMART" id="SM00409">
    <property type="entry name" value="IG"/>
    <property type="match status" value="2"/>
</dbReference>
<dbReference type="GO" id="GO:0004674">
    <property type="term" value="F:protein serine/threonine kinase activity"/>
    <property type="evidence" value="ECO:0007669"/>
    <property type="project" value="UniProtKB-KW"/>
</dbReference>
<dbReference type="Proteomes" id="UP000694421">
    <property type="component" value="Unplaced"/>
</dbReference>
<keyword evidence="1" id="KW-1015">Disulfide bond</keyword>
<dbReference type="GeneTree" id="ENSGT01110000267173"/>
<dbReference type="InterPro" id="IPR003599">
    <property type="entry name" value="Ig_sub"/>
</dbReference>
<dbReference type="InterPro" id="IPR036179">
    <property type="entry name" value="Ig-like_dom_sf"/>
</dbReference>